<proteinExistence type="predicted"/>
<sequence length="545" mass="57203">MRQGEIKAAQAIEWAGNKQAEAQRKAQVANATQTSGARNDASAAARVVAEAWDNSIVNYLDVRDQIEAMTARLPDIQNKLNELVPQNLNANGHLPNGWTFLTRADATMAAEAFRAYAAALQPMAELKILGDQMLGAIAQSNGYSKAYVGKDGQTTTVDNGYNLLIANRGNQTFVLNSGVDNVAVTNVSGHITVSGFQTGAKGDQIQFINRRNPWDYITVTEDGRGNTVLYFNGQPKVTLLGVDAAKLDLYANLTGVNNVTYRTSRSGMRSLRGENTFDGQTHVTSITASEYGDTLIGGDRDTELQGGSGNDIFVMTGLGTRVKGMGGNDTVSYGELNAGVDVKGKRELAWGEDLTPFYIDTMVDSMGSQIEGVRDVIGTRFNDRITTNDLDNVINGGAGNDVLDGGVGNDTLIGGTGNDTFVVDRAGDVVTELVNEGTDLVQSAISYSLGANVENLTLTGTAAINGTGNALDNLIIGNATNNTLTGGGGNDTLIGGAGTDTLIGGAGNDIYVIDVAGDVVTELVNEGTDLVQSAISYTLSANVEN</sequence>
<protein>
    <submittedName>
        <fullName evidence="3">Uncharacterized protein</fullName>
    </submittedName>
</protein>
<dbReference type="InterPro" id="IPR018511">
    <property type="entry name" value="Hemolysin-typ_Ca-bd_CS"/>
</dbReference>
<accession>A0A3P7WBR2</accession>
<reference evidence="3 4" key="1">
    <citation type="submission" date="2018-11" db="EMBL/GenBank/DDBJ databases">
        <authorList>
            <consortium name="Pathogen Informatics"/>
        </authorList>
    </citation>
    <scope>NUCLEOTIDE SEQUENCE [LARGE SCALE GENOMIC DNA]</scope>
</reference>
<dbReference type="PANTHER" id="PTHR38340">
    <property type="entry name" value="S-LAYER PROTEIN"/>
    <property type="match status" value="1"/>
</dbReference>
<dbReference type="InterPro" id="IPR050557">
    <property type="entry name" value="RTX_toxin/Mannuronan_C5-epim"/>
</dbReference>
<dbReference type="Proteomes" id="UP000280834">
    <property type="component" value="Unassembled WGS sequence"/>
</dbReference>
<dbReference type="InterPro" id="IPR001343">
    <property type="entry name" value="Hemolysn_Ca-bd"/>
</dbReference>
<name>A0A3P7WBR2_9BILA</name>
<dbReference type="Gene3D" id="2.150.10.10">
    <property type="entry name" value="Serralysin-like metalloprotease, C-terminal"/>
    <property type="match status" value="2"/>
</dbReference>
<keyword evidence="2" id="KW-0964">Secreted</keyword>
<evidence type="ECO:0000313" key="3">
    <source>
        <dbReference type="EMBL" id="VDO15008.1"/>
    </source>
</evidence>
<evidence type="ECO:0000256" key="2">
    <source>
        <dbReference type="ARBA" id="ARBA00022525"/>
    </source>
</evidence>
<keyword evidence="4" id="KW-1185">Reference proteome</keyword>
<dbReference type="InterPro" id="IPR011049">
    <property type="entry name" value="Serralysin-like_metalloprot_C"/>
</dbReference>
<gene>
    <name evidence="3" type="ORF">BTMF_LOCUS3544</name>
</gene>
<dbReference type="Pfam" id="PF00353">
    <property type="entry name" value="HemolysinCabind"/>
    <property type="match status" value="3"/>
</dbReference>
<dbReference type="GO" id="GO:0005576">
    <property type="term" value="C:extracellular region"/>
    <property type="evidence" value="ECO:0007669"/>
    <property type="project" value="UniProtKB-SubCell"/>
</dbReference>
<evidence type="ECO:0000256" key="1">
    <source>
        <dbReference type="ARBA" id="ARBA00004613"/>
    </source>
</evidence>
<dbReference type="AlphaFoldDB" id="A0A3P7WBR2"/>
<dbReference type="GO" id="GO:0005509">
    <property type="term" value="F:calcium ion binding"/>
    <property type="evidence" value="ECO:0007669"/>
    <property type="project" value="InterPro"/>
</dbReference>
<dbReference type="PRINTS" id="PR00313">
    <property type="entry name" value="CABNDNGRPT"/>
</dbReference>
<organism evidence="3 4">
    <name type="scientific">Brugia timori</name>
    <dbReference type="NCBI Taxonomy" id="42155"/>
    <lineage>
        <taxon>Eukaryota</taxon>
        <taxon>Metazoa</taxon>
        <taxon>Ecdysozoa</taxon>
        <taxon>Nematoda</taxon>
        <taxon>Chromadorea</taxon>
        <taxon>Rhabditida</taxon>
        <taxon>Spirurina</taxon>
        <taxon>Spiruromorpha</taxon>
        <taxon>Filarioidea</taxon>
        <taxon>Onchocercidae</taxon>
        <taxon>Brugia</taxon>
    </lineage>
</organism>
<evidence type="ECO:0000313" key="4">
    <source>
        <dbReference type="Proteomes" id="UP000280834"/>
    </source>
</evidence>
<feature type="non-terminal residue" evidence="3">
    <location>
        <position position="545"/>
    </location>
</feature>
<comment type="subcellular location">
    <subcellularLocation>
        <location evidence="1">Secreted</location>
    </subcellularLocation>
</comment>
<dbReference type="PROSITE" id="PS00330">
    <property type="entry name" value="HEMOLYSIN_CALCIUM"/>
    <property type="match status" value="2"/>
</dbReference>
<dbReference type="SUPFAM" id="SSF51120">
    <property type="entry name" value="beta-Roll"/>
    <property type="match status" value="3"/>
</dbReference>
<dbReference type="PANTHER" id="PTHR38340:SF1">
    <property type="entry name" value="S-LAYER PROTEIN"/>
    <property type="match status" value="1"/>
</dbReference>
<dbReference type="EMBL" id="UZAG01003223">
    <property type="protein sequence ID" value="VDO15008.1"/>
    <property type="molecule type" value="Genomic_DNA"/>
</dbReference>